<protein>
    <submittedName>
        <fullName evidence="3">Alpha/beta fold hydrolase</fullName>
    </submittedName>
</protein>
<sequence>MAAFVLLHGFAQTPRSWNTVARALQETGHHTYALDLYGAGLMGSSATWGEPAVGELGAPGGAPASGIAPALATAFASGVAPVLEGEPSLGTMPEGTSCGSLASLAAVCDRVAAIVQLVAAVEGAPVLVGYSMGGRIVAETLVRHPGLPLAAVLLEGAGLGPADEAGRAVLARRNRDWAARLRHGGVGAFMDWWETLPLFASQRTLPAEMRAAVRAERMVHTADELARSLEAWGAQHQAIEADTLVALQTLGERGVSALYLAGARDEKYAALAERVWQADLPASVVPEAGHNVHLEQPAAYLEALASILA</sequence>
<keyword evidence="1" id="KW-0456">Lyase</keyword>
<dbReference type="Proteomes" id="UP001349994">
    <property type="component" value="Unassembled WGS sequence"/>
</dbReference>
<dbReference type="Pfam" id="PF12697">
    <property type="entry name" value="Abhydrolase_6"/>
    <property type="match status" value="1"/>
</dbReference>
<reference evidence="3 4" key="1">
    <citation type="submission" date="2024-01" db="EMBL/GenBank/DDBJ databases">
        <title>novel species in genus Adlercreutzia.</title>
        <authorList>
            <person name="Liu X."/>
        </authorList>
    </citation>
    <scope>NUCLEOTIDE SEQUENCE [LARGE SCALE GENOMIC DNA]</scope>
    <source>
        <strain evidence="3 4">R7</strain>
    </source>
</reference>
<evidence type="ECO:0000313" key="4">
    <source>
        <dbReference type="Proteomes" id="UP001349994"/>
    </source>
</evidence>
<keyword evidence="3" id="KW-0378">Hydrolase</keyword>
<dbReference type="PANTHER" id="PTHR42916:SF1">
    <property type="entry name" value="PROTEIN PHYLLO, CHLOROPLASTIC"/>
    <property type="match status" value="1"/>
</dbReference>
<evidence type="ECO:0000313" key="3">
    <source>
        <dbReference type="EMBL" id="MEC4174939.1"/>
    </source>
</evidence>
<dbReference type="InterPro" id="IPR000073">
    <property type="entry name" value="AB_hydrolase_1"/>
</dbReference>
<keyword evidence="4" id="KW-1185">Reference proteome</keyword>
<accession>A0ABU6IES9</accession>
<feature type="domain" description="AB hydrolase-1" evidence="2">
    <location>
        <begin position="4"/>
        <end position="303"/>
    </location>
</feature>
<evidence type="ECO:0000259" key="2">
    <source>
        <dbReference type="Pfam" id="PF12697"/>
    </source>
</evidence>
<dbReference type="GO" id="GO:0016787">
    <property type="term" value="F:hydrolase activity"/>
    <property type="evidence" value="ECO:0007669"/>
    <property type="project" value="UniProtKB-KW"/>
</dbReference>
<dbReference type="PANTHER" id="PTHR42916">
    <property type="entry name" value="2-SUCCINYL-5-ENOLPYRUVYL-6-HYDROXY-3-CYCLOHEXENE-1-CARBOXYLATE SYNTHASE"/>
    <property type="match status" value="1"/>
</dbReference>
<organism evidence="3 4">
    <name type="scientific">Adlercreutzia wanghongyangiae</name>
    <dbReference type="NCBI Taxonomy" id="3111451"/>
    <lineage>
        <taxon>Bacteria</taxon>
        <taxon>Bacillati</taxon>
        <taxon>Actinomycetota</taxon>
        <taxon>Coriobacteriia</taxon>
        <taxon>Eggerthellales</taxon>
        <taxon>Eggerthellaceae</taxon>
        <taxon>Adlercreutzia</taxon>
    </lineage>
</organism>
<name>A0ABU6IES9_9ACTN</name>
<evidence type="ECO:0000256" key="1">
    <source>
        <dbReference type="ARBA" id="ARBA00023239"/>
    </source>
</evidence>
<dbReference type="SUPFAM" id="SSF53474">
    <property type="entry name" value="alpha/beta-Hydrolases"/>
    <property type="match status" value="1"/>
</dbReference>
<comment type="caution">
    <text evidence="3">The sequence shown here is derived from an EMBL/GenBank/DDBJ whole genome shotgun (WGS) entry which is preliminary data.</text>
</comment>
<dbReference type="Gene3D" id="3.40.50.1820">
    <property type="entry name" value="alpha/beta hydrolase"/>
    <property type="match status" value="1"/>
</dbReference>
<dbReference type="RefSeq" id="WP_338208416.1">
    <property type="nucleotide sequence ID" value="NZ_JAYMFF010000002.1"/>
</dbReference>
<dbReference type="EMBL" id="JAYMFF010000002">
    <property type="protein sequence ID" value="MEC4174939.1"/>
    <property type="molecule type" value="Genomic_DNA"/>
</dbReference>
<dbReference type="InterPro" id="IPR029058">
    <property type="entry name" value="AB_hydrolase_fold"/>
</dbReference>
<proteinExistence type="predicted"/>
<gene>
    <name evidence="3" type="ORF">VIN30_00555</name>
</gene>